<evidence type="ECO:0000313" key="5">
    <source>
        <dbReference type="Proteomes" id="UP000030747"/>
    </source>
</evidence>
<dbReference type="InterPro" id="IPR000884">
    <property type="entry name" value="TSP1_rpt"/>
</dbReference>
<feature type="region of interest" description="Disordered" evidence="1">
    <location>
        <begin position="2179"/>
        <end position="2240"/>
    </location>
</feature>
<dbReference type="InterPro" id="IPR036383">
    <property type="entry name" value="TSP1_rpt_sf"/>
</dbReference>
<dbReference type="SMART" id="SM00209">
    <property type="entry name" value="TSP1"/>
    <property type="match status" value="2"/>
</dbReference>
<feature type="compositionally biased region" description="Polar residues" evidence="1">
    <location>
        <begin position="1669"/>
        <end position="1689"/>
    </location>
</feature>
<keyword evidence="2" id="KW-0472">Membrane</keyword>
<feature type="compositionally biased region" description="Polar residues" evidence="1">
    <location>
        <begin position="2214"/>
        <end position="2228"/>
    </location>
</feature>
<feature type="signal peptide" evidence="3">
    <location>
        <begin position="1"/>
        <end position="22"/>
    </location>
</feature>
<dbReference type="Proteomes" id="UP000030747">
    <property type="component" value="Unassembled WGS sequence"/>
</dbReference>
<feature type="compositionally biased region" description="Basic and acidic residues" evidence="1">
    <location>
        <begin position="2230"/>
        <end position="2240"/>
    </location>
</feature>
<proteinExistence type="predicted"/>
<dbReference type="Pfam" id="PF00090">
    <property type="entry name" value="TSP_1"/>
    <property type="match status" value="2"/>
</dbReference>
<dbReference type="EMBL" id="HG675767">
    <property type="protein sequence ID" value="CDJ43444.1"/>
    <property type="molecule type" value="Genomic_DNA"/>
</dbReference>
<accession>U6L4D7</accession>
<dbReference type="VEuPathDB" id="ToxoDB:ETH2_0705200"/>
<dbReference type="RefSeq" id="XP_013234194.1">
    <property type="nucleotide sequence ID" value="XM_013378740.1"/>
</dbReference>
<reference evidence="4" key="1">
    <citation type="submission" date="2013-10" db="EMBL/GenBank/DDBJ databases">
        <title>Genomic analysis of the causative agents of coccidiosis in chickens.</title>
        <authorList>
            <person name="Reid A.J."/>
            <person name="Blake D."/>
            <person name="Billington K."/>
            <person name="Browne H."/>
            <person name="Dunn M."/>
            <person name="Hung S."/>
            <person name="Kawahara F."/>
            <person name="Miranda-Saavedra D."/>
            <person name="Mourier T."/>
            <person name="Nagra H."/>
            <person name="Otto T.D."/>
            <person name="Rawlings N."/>
            <person name="Sanchez A."/>
            <person name="Sanders M."/>
            <person name="Subramaniam C."/>
            <person name="Tay Y."/>
            <person name="Dear P."/>
            <person name="Doerig C."/>
            <person name="Gruber A."/>
            <person name="Parkinson J."/>
            <person name="Shirley M."/>
            <person name="Wan K.L."/>
            <person name="Berriman M."/>
            <person name="Tomley F."/>
            <person name="Pain A."/>
        </authorList>
    </citation>
    <scope>NUCLEOTIDE SEQUENCE [LARGE SCALE GENOMIC DNA]</scope>
    <source>
        <strain evidence="4">Houghton</strain>
    </source>
</reference>
<keyword evidence="5" id="KW-1185">Reference proteome</keyword>
<protein>
    <submittedName>
        <fullName evidence="4">Thrombospondin type 1 domain-containing protein, putative</fullName>
    </submittedName>
</protein>
<organism evidence="4 5">
    <name type="scientific">Eimeria tenella</name>
    <name type="common">Coccidian parasite</name>
    <dbReference type="NCBI Taxonomy" id="5802"/>
    <lineage>
        <taxon>Eukaryota</taxon>
        <taxon>Sar</taxon>
        <taxon>Alveolata</taxon>
        <taxon>Apicomplexa</taxon>
        <taxon>Conoidasida</taxon>
        <taxon>Coccidia</taxon>
        <taxon>Eucoccidiorida</taxon>
        <taxon>Eimeriorina</taxon>
        <taxon>Eimeriidae</taxon>
        <taxon>Eimeria</taxon>
    </lineage>
</organism>
<dbReference type="OrthoDB" id="347314at2759"/>
<keyword evidence="2" id="KW-1133">Transmembrane helix</keyword>
<dbReference type="OMA" id="EFERFWL"/>
<dbReference type="SUPFAM" id="SSF82895">
    <property type="entry name" value="TSP-1 type 1 repeat"/>
    <property type="match status" value="1"/>
</dbReference>
<feature type="chain" id="PRO_5004674056" evidence="3">
    <location>
        <begin position="23"/>
        <end position="2240"/>
    </location>
</feature>
<gene>
    <name evidence="4" type="ORF">ETH_00025640</name>
</gene>
<dbReference type="GeneID" id="25254238"/>
<evidence type="ECO:0000256" key="3">
    <source>
        <dbReference type="SAM" id="SignalP"/>
    </source>
</evidence>
<evidence type="ECO:0000313" key="4">
    <source>
        <dbReference type="EMBL" id="CDJ43444.1"/>
    </source>
</evidence>
<reference evidence="4" key="2">
    <citation type="submission" date="2013-10" db="EMBL/GenBank/DDBJ databases">
        <authorList>
            <person name="Aslett M."/>
        </authorList>
    </citation>
    <scope>NUCLEOTIDE SEQUENCE [LARGE SCALE GENOMIC DNA]</scope>
    <source>
        <strain evidence="4">Houghton</strain>
    </source>
</reference>
<keyword evidence="2" id="KW-0812">Transmembrane</keyword>
<feature type="compositionally biased region" description="Low complexity" evidence="1">
    <location>
        <begin position="1238"/>
        <end position="1250"/>
    </location>
</feature>
<feature type="compositionally biased region" description="Polar residues" evidence="1">
    <location>
        <begin position="1224"/>
        <end position="1237"/>
    </location>
</feature>
<evidence type="ECO:0000256" key="1">
    <source>
        <dbReference type="SAM" id="MobiDB-lite"/>
    </source>
</evidence>
<feature type="compositionally biased region" description="Polar residues" evidence="1">
    <location>
        <begin position="2185"/>
        <end position="2198"/>
    </location>
</feature>
<name>U6L4D7_EIMTE</name>
<dbReference type="Gene3D" id="2.20.100.10">
    <property type="entry name" value="Thrombospondin type-1 (TSP1) repeat"/>
    <property type="match status" value="2"/>
</dbReference>
<feature type="transmembrane region" description="Helical" evidence="2">
    <location>
        <begin position="2125"/>
        <end position="2147"/>
    </location>
</feature>
<dbReference type="PROSITE" id="PS50092">
    <property type="entry name" value="TSP1"/>
    <property type="match status" value="2"/>
</dbReference>
<dbReference type="VEuPathDB" id="ToxoDB:ETH_00025640"/>
<sequence>MATKNLLLLVSGLAVLFLGVPAQVSAPPIDSRRVRSAADHENGGPQCKFERTSTIEEQCSFVCEEVWNEEATRLFLPCSSPMRCFTEFWESSRLGDKPQVEVSIYTKLQNDCSFGTRPSFAPIEQYDGYQEYALDELLSSSIFGGEALCKDKELRVVDFLTGHPTAYVGDNNCMLYSQGVEVAAACERDKETNNRLFCELEFQDLPEEPALSDLCSSPPSDDYLYSFFYVCVPPSPLPACEAKRTTSWNYSENSCECPSGSVPCTVQEAKAKESWKDGLRSKAQVYMKDSIRYIAYGDIYQAFDLSSNPCEYKFVRALCRNTAQTTTTTTTTTAPEEFLGNMGPNCYKGNDQPFCRLPCVTLWRLFYSRFSALNSYDQFESFWKSYDFTKLPSLDASAIARAQACTFEKRWEYEEKSQFEFSKILKNNDGAELEIEHNCTEYERWTLVKVVGGHEETLNYGRKFSSCPITDITQSVKSLLPNSIFNGQTNSEKISLAGITNALHNCPEDKVAYYMAWNCAPNLSISSDSISIICNIYRTTGEKDAQGDACACPNSAKPCSANAAAVSQGWIQSAPKGTTISLSGFLVYKTQDSGTGSLVILDDLNPVCEKSPTTHVLCQDAVEDPLTNKLPVRRPLCQRAFSTIGGATEADDWTCREACIRKIAGDCSSVMNPWLCVANAIQDCYIPNSNAVACYIQSPGPEDPHTGSCTCTGSALGPCTPAEAQATAYAWKSTLSQYWGGEGGVIVAKHNRALWMSTPPSWHYEAGPQNGKCGDNTWIKGVFCLGSDARMTSQRSGVLAPDCSTASSKDSTKASTFQCTYVCGHIEWQCRTHMADNPTLYKDLMHCYRKLRLGTILEHCDVQTTPQTPTAGAANMAVSWMLASGNESTVQFSKPIYPEPIIFTGAPHSVAGIPRLLISQVTNESFRVQAFGASCREPASQASAELKVVASYLAIPPGQYRAKHSPIRLVVGTTDVTATGEFLLRTPFLINDFAKAVVLLEVQSAVGQSPSTIAASAAFRIVEKKNNALKIRLACLEPFTSITVGYLIANLSDESSSTTSPLTASLGGRSLAIFSTREVDREDVRFPQNLPTFFFPHIFPQIAGEGPGKDEFYSVQWHSREDGLGWVPSVWVSTCSLAEDVLRRLSNSEVHFTALYFAAVAQMNKSSFSSRICNVTAVSGSSRTDEECSQLCSGIYFLYCWSSTSPLQCLNYLLPQDFRNECNSPSDKNSSGADSANTDSGEGTTAGSSSGKCRVFDMRNYPANLAWDSASFTCRCPGLAMPCTTEDAAHDMTWLKELQGEGGLCETSQEPIKPVTQMFRQLSINACSITVIHSSFLHWRQRAFPAYPDLPGAGTGEQAYSGTYLCQHVTPYVLCPSNAADAEGVEEQSLEVVHHVPPSCFPGEWGEWSACSATCLGSHNFPRRYRKRSAIAAEVIDKDPDCILEETEGCGDSLQLCVGYCWTAEWTEWSGCASYLRNDEVVIAKRRYKPIFAGAVYCREDETQEFQLCRKGPQWKVPGAQKEEEKEAEEESAPNAEFAELLSFASNTTAATIVSNWRLARNTDTGAFLAITSGTSPTRSCSSADGLENCRSFDLDCSEVVSIYEDSASRRACIDSACVIFKDVTRGAASTCFKLVALFAAPPATCRPILTRLVNQDAVLSFLKETSNEETPTQSPAEASNEETPTQSPAEGGFVAPSCACLEHSMVPCTADDIVEDWRGIRGILLASDGLCSTEAARTPLWAHDESSKLPDSSVYFAYAGMGRIHCPLRGYKKDSTGIEEYFTFTEFPSTSALNDYCKNGLDSWKDANSSLMSVPDCSRAIANAPSGMSPSEEETAKCKELCTDLKNTCNADKRGDSYRECFIEPFQSGEFAEKCTFAPSTAGGRGVIFCKEKEAHLLLTEWSEWSSCSLSCFSSVSEIGSSVRIRTREVMEEGHKVPRGGEFTPYTTVETGICADIPLCDPTTGGTSPEYVMFTTKAPPKIEIFTSETSSTTPLPTYPDKIPLDMTPQQCVILSVEASSEASAYDESIDSCSCPVGYRPCYQNEAAMSRQNWVDSVYVLCAAKSGLIIGMRHFHEFSCVHRGFISTTTINTLSSIEEKEAYCASEKYMFCAAEGDDTDAEHGMLFIIGSLCLGALAGVAVAYLSLQYSIDLQKLMGLRGRYATISLELQQLKEQKAREERTPLVTQQSAGAPTSPSEGRLAGSEASREASQEILQEASQGALQEASQDVDREAPVEGW</sequence>
<evidence type="ECO:0000256" key="2">
    <source>
        <dbReference type="SAM" id="Phobius"/>
    </source>
</evidence>
<keyword evidence="3" id="KW-0732">Signal</keyword>
<feature type="region of interest" description="Disordered" evidence="1">
    <location>
        <begin position="1224"/>
        <end position="1250"/>
    </location>
</feature>
<feature type="region of interest" description="Disordered" evidence="1">
    <location>
        <begin position="1665"/>
        <end position="1690"/>
    </location>
</feature>